<organism evidence="1 2">
    <name type="scientific">Streptomyces violaceusniger</name>
    <dbReference type="NCBI Taxonomy" id="68280"/>
    <lineage>
        <taxon>Bacteria</taxon>
        <taxon>Bacillati</taxon>
        <taxon>Actinomycetota</taxon>
        <taxon>Actinomycetes</taxon>
        <taxon>Kitasatosporales</taxon>
        <taxon>Streptomycetaceae</taxon>
        <taxon>Streptomyces</taxon>
        <taxon>Streptomyces violaceusniger group</taxon>
    </lineage>
</organism>
<evidence type="ECO:0000313" key="1">
    <source>
        <dbReference type="EMBL" id="GDY52179.1"/>
    </source>
</evidence>
<reference evidence="1 2" key="1">
    <citation type="journal article" date="2020" name="Int. J. Syst. Evol. Microbiol.">
        <title>Reclassification of Streptomyces castelarensis and Streptomyces sporoclivatus as later heterotypic synonyms of Streptomyces antimycoticus.</title>
        <authorList>
            <person name="Komaki H."/>
            <person name="Tamura T."/>
        </authorList>
    </citation>
    <scope>NUCLEOTIDE SEQUENCE [LARGE SCALE GENOMIC DNA]</scope>
    <source>
        <strain evidence="1 2">NBRC 13459</strain>
    </source>
</reference>
<dbReference type="Proteomes" id="UP000301309">
    <property type="component" value="Unassembled WGS sequence"/>
</dbReference>
<sequence>MVNQQVVIPASTTACPRASHQWLLPVPDGPTTQKFSRRLTHSRLRRAIERDVPSILFRLAVEHLSSEEVRIIRPACGR</sequence>
<dbReference type="AlphaFoldDB" id="A0A4D4L2A4"/>
<comment type="caution">
    <text evidence="1">The sequence shown here is derived from an EMBL/GenBank/DDBJ whole genome shotgun (WGS) entry which is preliminary data.</text>
</comment>
<accession>A0A4D4L2A4</accession>
<evidence type="ECO:0000313" key="2">
    <source>
        <dbReference type="Proteomes" id="UP000301309"/>
    </source>
</evidence>
<name>A0A4D4L2A4_STRVO</name>
<protein>
    <submittedName>
        <fullName evidence="1">Uncharacterized protein</fullName>
    </submittedName>
</protein>
<keyword evidence="2" id="KW-1185">Reference proteome</keyword>
<dbReference type="EMBL" id="BJHW01000001">
    <property type="protein sequence ID" value="GDY52179.1"/>
    <property type="molecule type" value="Genomic_DNA"/>
</dbReference>
<gene>
    <name evidence="1" type="ORF">SVIO_028020</name>
</gene>
<proteinExistence type="predicted"/>